<accession>A0A5B7DH48</accession>
<gene>
    <name evidence="1" type="ORF">E2C01_013771</name>
</gene>
<dbReference type="EMBL" id="VSRR010000912">
    <property type="protein sequence ID" value="MPC20811.1"/>
    <property type="molecule type" value="Genomic_DNA"/>
</dbReference>
<evidence type="ECO:0000313" key="1">
    <source>
        <dbReference type="EMBL" id="MPC20811.1"/>
    </source>
</evidence>
<keyword evidence="2" id="KW-1185">Reference proteome</keyword>
<name>A0A5B7DH48_PORTR</name>
<comment type="caution">
    <text evidence="1">The sequence shown here is derived from an EMBL/GenBank/DDBJ whole genome shotgun (WGS) entry which is preliminary data.</text>
</comment>
<protein>
    <submittedName>
        <fullName evidence="1">Uncharacterized protein</fullName>
    </submittedName>
</protein>
<reference evidence="1 2" key="1">
    <citation type="submission" date="2019-05" db="EMBL/GenBank/DDBJ databases">
        <title>Another draft genome of Portunus trituberculatus and its Hox gene families provides insights of decapod evolution.</title>
        <authorList>
            <person name="Jeong J.-H."/>
            <person name="Song I."/>
            <person name="Kim S."/>
            <person name="Choi T."/>
            <person name="Kim D."/>
            <person name="Ryu S."/>
            <person name="Kim W."/>
        </authorList>
    </citation>
    <scope>NUCLEOTIDE SEQUENCE [LARGE SCALE GENOMIC DNA]</scope>
    <source>
        <tissue evidence="1">Muscle</tissue>
    </source>
</reference>
<organism evidence="1 2">
    <name type="scientific">Portunus trituberculatus</name>
    <name type="common">Swimming crab</name>
    <name type="synonym">Neptunus trituberculatus</name>
    <dbReference type="NCBI Taxonomy" id="210409"/>
    <lineage>
        <taxon>Eukaryota</taxon>
        <taxon>Metazoa</taxon>
        <taxon>Ecdysozoa</taxon>
        <taxon>Arthropoda</taxon>
        <taxon>Crustacea</taxon>
        <taxon>Multicrustacea</taxon>
        <taxon>Malacostraca</taxon>
        <taxon>Eumalacostraca</taxon>
        <taxon>Eucarida</taxon>
        <taxon>Decapoda</taxon>
        <taxon>Pleocyemata</taxon>
        <taxon>Brachyura</taxon>
        <taxon>Eubrachyura</taxon>
        <taxon>Portunoidea</taxon>
        <taxon>Portunidae</taxon>
        <taxon>Portuninae</taxon>
        <taxon>Portunus</taxon>
    </lineage>
</organism>
<evidence type="ECO:0000313" key="2">
    <source>
        <dbReference type="Proteomes" id="UP000324222"/>
    </source>
</evidence>
<dbReference type="AlphaFoldDB" id="A0A5B7DH48"/>
<proteinExistence type="predicted"/>
<dbReference type="Proteomes" id="UP000324222">
    <property type="component" value="Unassembled WGS sequence"/>
</dbReference>
<sequence length="115" mass="12459">MLHDVMLYGLFRSLSASWRQASAVKQFSLNITRIRNIQLNVAQVFGGLLVDDMLAVELSQACQPEGSTNQLGEEGSAQTCRPDCATGPLCRAAQINSRRAAAVVLTWRLAALLSP</sequence>